<name>A0AAV4UNM1_CAEEX</name>
<protein>
    <submittedName>
        <fullName evidence="15">DNA repair protein RAD50</fullName>
    </submittedName>
</protein>
<dbReference type="Proteomes" id="UP001054945">
    <property type="component" value="Unassembled WGS sequence"/>
</dbReference>
<dbReference type="GO" id="GO:0016787">
    <property type="term" value="F:hydrolase activity"/>
    <property type="evidence" value="ECO:0007669"/>
    <property type="project" value="UniProtKB-KW"/>
</dbReference>
<evidence type="ECO:0000256" key="1">
    <source>
        <dbReference type="ARBA" id="ARBA00001947"/>
    </source>
</evidence>
<evidence type="ECO:0000256" key="13">
    <source>
        <dbReference type="ARBA" id="ARBA00049360"/>
    </source>
</evidence>
<evidence type="ECO:0000313" key="16">
    <source>
        <dbReference type="Proteomes" id="UP001054945"/>
    </source>
</evidence>
<keyword evidence="8" id="KW-0378">Hydrolase</keyword>
<proteinExistence type="inferred from homology"/>
<dbReference type="InterPro" id="IPR027417">
    <property type="entry name" value="P-loop_NTPase"/>
</dbReference>
<evidence type="ECO:0000256" key="4">
    <source>
        <dbReference type="ARBA" id="ARBA00009439"/>
    </source>
</evidence>
<evidence type="ECO:0000256" key="8">
    <source>
        <dbReference type="ARBA" id="ARBA00022801"/>
    </source>
</evidence>
<evidence type="ECO:0000256" key="9">
    <source>
        <dbReference type="ARBA" id="ARBA00022833"/>
    </source>
</evidence>
<feature type="coiled-coil region" evidence="14">
    <location>
        <begin position="316"/>
        <end position="343"/>
    </location>
</feature>
<dbReference type="GO" id="GO:0070192">
    <property type="term" value="P:chromosome organization involved in meiotic cell cycle"/>
    <property type="evidence" value="ECO:0007669"/>
    <property type="project" value="TreeGrafter"/>
</dbReference>
<evidence type="ECO:0000256" key="14">
    <source>
        <dbReference type="SAM" id="Coils"/>
    </source>
</evidence>
<dbReference type="FunFam" id="3.40.50.300:FF:000947">
    <property type="entry name" value="DNA repair protein RAD50"/>
    <property type="match status" value="1"/>
</dbReference>
<dbReference type="GO" id="GO:0030870">
    <property type="term" value="C:Mre11 complex"/>
    <property type="evidence" value="ECO:0007669"/>
    <property type="project" value="TreeGrafter"/>
</dbReference>
<comment type="subcellular location">
    <subcellularLocation>
        <location evidence="3">Chromosome</location>
    </subcellularLocation>
    <subcellularLocation>
        <location evidence="2">Nucleus</location>
    </subcellularLocation>
</comment>
<evidence type="ECO:0000256" key="7">
    <source>
        <dbReference type="ARBA" id="ARBA00022763"/>
    </source>
</evidence>
<feature type="coiled-coil region" evidence="14">
    <location>
        <begin position="67"/>
        <end position="287"/>
    </location>
</feature>
<reference evidence="15 16" key="1">
    <citation type="submission" date="2021-06" db="EMBL/GenBank/DDBJ databases">
        <title>Caerostris extrusa draft genome.</title>
        <authorList>
            <person name="Kono N."/>
            <person name="Arakawa K."/>
        </authorList>
    </citation>
    <scope>NUCLEOTIDE SEQUENCE [LARGE SCALE GENOMIC DNA]</scope>
</reference>
<dbReference type="PANTHER" id="PTHR18867">
    <property type="entry name" value="RAD50"/>
    <property type="match status" value="1"/>
</dbReference>
<comment type="cofactor">
    <cofactor evidence="1">
        <name>Zn(2+)</name>
        <dbReference type="ChEBI" id="CHEBI:29105"/>
    </cofactor>
</comment>
<sequence length="607" mass="71295">MLEMKPIKETISVLLEKDIPELENKLKTVTDDLSKSTSKISEMEEVLDNQLSDMKTASGLIPDLSLLDQFQSEKKSLERRLSKLKIFFRNVQQVNEEQNAIQVQIKSLNRDIEKTQQKINRHIEELQQLKGRLNDLKAEKNQICSDMQKKSALVDQADSLTKENEALTVTSKEVKDEITKLEVSIKELVKEKENATKMKENELQKLMNKIREEERETESIEKISRDIDEYVQANKEGELIEHEEKIQEITSQIEAKREELHQHAKTEKQLHQDINSQELKFRNLEDNRKLIETIEQIGEMMTECQKLKDKIGGYNVRSLHSDLERLTEEGKRITKEKDEASVRETEFKVKIRECRKQLQDDMFKDAEKKHKDKCIELRTTQLACDDLNKYYVALNRAIMNYHQMKMKEINKIIKDLWIRTYAGNDIDYIEIQSDEDSDRGIEKTRRTFNYRVVMFKGDTATDMRGRCSAGQKVLASLIIRLALAETFCLNCGILALDEPTTNLDRENISKLARALIDIVQSRSEQRNFQLLIITHDEDFIELLGRSETVDYFYKVSKDNNAHSKYPSCTYRTWLEESIRAHHMCFQYRVNLQCHLIKVYFSSFQFLR</sequence>
<dbReference type="AlphaFoldDB" id="A0AAV4UNM1"/>
<evidence type="ECO:0000256" key="5">
    <source>
        <dbReference type="ARBA" id="ARBA00022454"/>
    </source>
</evidence>
<comment type="caution">
    <text evidence="15">The sequence shown here is derived from an EMBL/GenBank/DDBJ whole genome shotgun (WGS) entry which is preliminary data.</text>
</comment>
<keyword evidence="9" id="KW-0862">Zinc</keyword>
<dbReference type="GO" id="GO:0043047">
    <property type="term" value="F:single-stranded telomeric DNA binding"/>
    <property type="evidence" value="ECO:0007669"/>
    <property type="project" value="TreeGrafter"/>
</dbReference>
<keyword evidence="11" id="KW-0234">DNA repair</keyword>
<dbReference type="SUPFAM" id="SSF52540">
    <property type="entry name" value="P-loop containing nucleoside triphosphate hydrolases"/>
    <property type="match status" value="1"/>
</dbReference>
<dbReference type="GO" id="GO:0000722">
    <property type="term" value="P:telomere maintenance via recombination"/>
    <property type="evidence" value="ECO:0007669"/>
    <property type="project" value="TreeGrafter"/>
</dbReference>
<keyword evidence="16" id="KW-1185">Reference proteome</keyword>
<dbReference type="Gene3D" id="3.40.50.300">
    <property type="entry name" value="P-loop containing nucleotide triphosphate hydrolases"/>
    <property type="match status" value="1"/>
</dbReference>
<dbReference type="GO" id="GO:0006302">
    <property type="term" value="P:double-strand break repair"/>
    <property type="evidence" value="ECO:0007669"/>
    <property type="project" value="TreeGrafter"/>
</dbReference>
<evidence type="ECO:0000256" key="6">
    <source>
        <dbReference type="ARBA" id="ARBA00022723"/>
    </source>
</evidence>
<accession>A0AAV4UNM1</accession>
<dbReference type="GO" id="GO:0051880">
    <property type="term" value="F:G-quadruplex DNA binding"/>
    <property type="evidence" value="ECO:0007669"/>
    <property type="project" value="TreeGrafter"/>
</dbReference>
<evidence type="ECO:0000256" key="2">
    <source>
        <dbReference type="ARBA" id="ARBA00004123"/>
    </source>
</evidence>
<comment type="similarity">
    <text evidence="4">Belongs to the SMC family. RAD50 subfamily.</text>
</comment>
<keyword evidence="12" id="KW-0539">Nucleus</keyword>
<dbReference type="GO" id="GO:0000794">
    <property type="term" value="C:condensed nuclear chromosome"/>
    <property type="evidence" value="ECO:0007669"/>
    <property type="project" value="TreeGrafter"/>
</dbReference>
<comment type="catalytic activity">
    <reaction evidence="13">
        <text>ATP + H2O = ADP + phosphate + H(+)</text>
        <dbReference type="Rhea" id="RHEA:13065"/>
        <dbReference type="ChEBI" id="CHEBI:15377"/>
        <dbReference type="ChEBI" id="CHEBI:15378"/>
        <dbReference type="ChEBI" id="CHEBI:30616"/>
        <dbReference type="ChEBI" id="CHEBI:43474"/>
        <dbReference type="ChEBI" id="CHEBI:456216"/>
    </reaction>
</comment>
<keyword evidence="6" id="KW-0479">Metal-binding</keyword>
<dbReference type="GO" id="GO:0003691">
    <property type="term" value="F:double-stranded telomeric DNA binding"/>
    <property type="evidence" value="ECO:0007669"/>
    <property type="project" value="TreeGrafter"/>
</dbReference>
<dbReference type="Pfam" id="PF13558">
    <property type="entry name" value="SbcC_Walker_B"/>
    <property type="match status" value="1"/>
</dbReference>
<evidence type="ECO:0000256" key="11">
    <source>
        <dbReference type="ARBA" id="ARBA00023204"/>
    </source>
</evidence>
<dbReference type="GO" id="GO:0046872">
    <property type="term" value="F:metal ion binding"/>
    <property type="evidence" value="ECO:0007669"/>
    <property type="project" value="UniProtKB-KW"/>
</dbReference>
<gene>
    <name evidence="15" type="primary">RAD50</name>
    <name evidence="15" type="ORF">CEXT_635201</name>
</gene>
<evidence type="ECO:0000256" key="3">
    <source>
        <dbReference type="ARBA" id="ARBA00004286"/>
    </source>
</evidence>
<dbReference type="GO" id="GO:0007004">
    <property type="term" value="P:telomere maintenance via telomerase"/>
    <property type="evidence" value="ECO:0007669"/>
    <property type="project" value="TreeGrafter"/>
</dbReference>
<keyword evidence="10 14" id="KW-0175">Coiled coil</keyword>
<keyword evidence="7" id="KW-0227">DNA damage</keyword>
<evidence type="ECO:0000313" key="15">
    <source>
        <dbReference type="EMBL" id="GIY59486.1"/>
    </source>
</evidence>
<dbReference type="EMBL" id="BPLR01013209">
    <property type="protein sequence ID" value="GIY59486.1"/>
    <property type="molecule type" value="Genomic_DNA"/>
</dbReference>
<dbReference type="PANTHER" id="PTHR18867:SF12">
    <property type="entry name" value="DNA REPAIR PROTEIN RAD50"/>
    <property type="match status" value="1"/>
</dbReference>
<keyword evidence="5" id="KW-0158">Chromosome</keyword>
<organism evidence="15 16">
    <name type="scientific">Caerostris extrusa</name>
    <name type="common">Bark spider</name>
    <name type="synonym">Caerostris bankana</name>
    <dbReference type="NCBI Taxonomy" id="172846"/>
    <lineage>
        <taxon>Eukaryota</taxon>
        <taxon>Metazoa</taxon>
        <taxon>Ecdysozoa</taxon>
        <taxon>Arthropoda</taxon>
        <taxon>Chelicerata</taxon>
        <taxon>Arachnida</taxon>
        <taxon>Araneae</taxon>
        <taxon>Araneomorphae</taxon>
        <taxon>Entelegynae</taxon>
        <taxon>Araneoidea</taxon>
        <taxon>Araneidae</taxon>
        <taxon>Caerostris</taxon>
    </lineage>
</organism>
<evidence type="ECO:0000256" key="12">
    <source>
        <dbReference type="ARBA" id="ARBA00023242"/>
    </source>
</evidence>
<evidence type="ECO:0000256" key="10">
    <source>
        <dbReference type="ARBA" id="ARBA00023054"/>
    </source>
</evidence>